<organism evidence="2 3">
    <name type="scientific">Speluncibacter jeojiensis</name>
    <dbReference type="NCBI Taxonomy" id="2710754"/>
    <lineage>
        <taxon>Bacteria</taxon>
        <taxon>Bacillati</taxon>
        <taxon>Actinomycetota</taxon>
        <taxon>Actinomycetes</taxon>
        <taxon>Mycobacteriales</taxon>
        <taxon>Speluncibacteraceae</taxon>
        <taxon>Speluncibacter</taxon>
    </lineage>
</organism>
<dbReference type="EMBL" id="JANRHA010000017">
    <property type="protein sequence ID" value="MDG3016766.1"/>
    <property type="molecule type" value="Genomic_DNA"/>
</dbReference>
<comment type="caution">
    <text evidence="2">The sequence shown here is derived from an EMBL/GenBank/DDBJ whole genome shotgun (WGS) entry which is preliminary data.</text>
</comment>
<proteinExistence type="predicted"/>
<dbReference type="InterPro" id="IPR004360">
    <property type="entry name" value="Glyas_Fos-R_dOase_dom"/>
</dbReference>
<dbReference type="SUPFAM" id="SSF54593">
    <property type="entry name" value="Glyoxalase/Bleomycin resistance protein/Dihydroxybiphenyl dioxygenase"/>
    <property type="match status" value="2"/>
</dbReference>
<dbReference type="CDD" id="cd07247">
    <property type="entry name" value="SgaA_N_like"/>
    <property type="match status" value="1"/>
</dbReference>
<accession>A0A9X4M423</accession>
<dbReference type="AlphaFoldDB" id="A0A9X4M423"/>
<sequence>MSVYAKAPAGAPCWVDLYTSDAAAAREFYGRMFGWEAEEPAPEFGGYFNFTLDGVRVAGCMPAMEGMGTPDVWSIYFATDDADKTLSAITAGGGQVESPAMAVGDLGTMAVVVDPNGGRFGLWQPGTHAGFGLIAEHGAPGWFELYTRDYGSALEFYRSALGWDVETISDTPAFRYTVVRDGDQQLAGVMDATDFLSAGTPPQWTTYFAVDDADAAATAIGAAGGAVVRAPEDTPYGRIAEVRDPMGAAFRLVGPNISTPAE</sequence>
<keyword evidence="3" id="KW-1185">Reference proteome</keyword>
<dbReference type="InterPro" id="IPR029068">
    <property type="entry name" value="Glyas_Bleomycin-R_OHBP_Dase"/>
</dbReference>
<name>A0A9X4M423_9ACTN</name>
<dbReference type="PROSITE" id="PS51819">
    <property type="entry name" value="VOC"/>
    <property type="match status" value="2"/>
</dbReference>
<dbReference type="Proteomes" id="UP001152755">
    <property type="component" value="Unassembled WGS sequence"/>
</dbReference>
<gene>
    <name evidence="2" type="ORF">NVS88_19625</name>
</gene>
<dbReference type="Pfam" id="PF00903">
    <property type="entry name" value="Glyoxalase"/>
    <property type="match status" value="2"/>
</dbReference>
<evidence type="ECO:0000313" key="2">
    <source>
        <dbReference type="EMBL" id="MDG3016766.1"/>
    </source>
</evidence>
<feature type="domain" description="VOC" evidence="1">
    <location>
        <begin position="139"/>
        <end position="255"/>
    </location>
</feature>
<dbReference type="InterPro" id="IPR052164">
    <property type="entry name" value="Anthracycline_SecMetBiosynth"/>
</dbReference>
<evidence type="ECO:0000259" key="1">
    <source>
        <dbReference type="PROSITE" id="PS51819"/>
    </source>
</evidence>
<reference evidence="2" key="1">
    <citation type="submission" date="2022-08" db="EMBL/GenBank/DDBJ databases">
        <title>Genome analysis of Corynebacteriales strain.</title>
        <authorList>
            <person name="Lee S.D."/>
        </authorList>
    </citation>
    <scope>NUCLEOTIDE SEQUENCE</scope>
    <source>
        <strain evidence="2">D3-21</strain>
    </source>
</reference>
<dbReference type="PANTHER" id="PTHR33993">
    <property type="entry name" value="GLYOXALASE-RELATED"/>
    <property type="match status" value="1"/>
</dbReference>
<feature type="domain" description="VOC" evidence="1">
    <location>
        <begin position="11"/>
        <end position="125"/>
    </location>
</feature>
<dbReference type="Gene3D" id="3.10.180.10">
    <property type="entry name" value="2,3-Dihydroxybiphenyl 1,2-Dioxygenase, domain 1"/>
    <property type="match status" value="2"/>
</dbReference>
<dbReference type="RefSeq" id="WP_332520685.1">
    <property type="nucleotide sequence ID" value="NZ_JANRHA010000017.1"/>
</dbReference>
<evidence type="ECO:0000313" key="3">
    <source>
        <dbReference type="Proteomes" id="UP001152755"/>
    </source>
</evidence>
<dbReference type="InterPro" id="IPR037523">
    <property type="entry name" value="VOC_core"/>
</dbReference>
<dbReference type="PANTHER" id="PTHR33993:SF14">
    <property type="entry name" value="GB|AAF24581.1"/>
    <property type="match status" value="1"/>
</dbReference>
<protein>
    <submittedName>
        <fullName evidence="2">VOC family protein</fullName>
    </submittedName>
</protein>